<feature type="compositionally biased region" description="Acidic residues" evidence="1">
    <location>
        <begin position="1"/>
        <end position="10"/>
    </location>
</feature>
<name>A0A0L0FFE7_9EUKA</name>
<dbReference type="EMBL" id="KQ243796">
    <property type="protein sequence ID" value="KNC75181.1"/>
    <property type="molecule type" value="Genomic_DNA"/>
</dbReference>
<gene>
    <name evidence="2" type="ORF">SARC_12287</name>
</gene>
<evidence type="ECO:0000313" key="3">
    <source>
        <dbReference type="Proteomes" id="UP000054560"/>
    </source>
</evidence>
<dbReference type="GeneID" id="25912791"/>
<evidence type="ECO:0000256" key="1">
    <source>
        <dbReference type="SAM" id="MobiDB-lite"/>
    </source>
</evidence>
<feature type="compositionally biased region" description="Low complexity" evidence="1">
    <location>
        <begin position="11"/>
        <end position="23"/>
    </location>
</feature>
<accession>A0A0L0FFE7</accession>
<reference evidence="2 3" key="1">
    <citation type="submission" date="2011-02" db="EMBL/GenBank/DDBJ databases">
        <title>The Genome Sequence of Sphaeroforma arctica JP610.</title>
        <authorList>
            <consortium name="The Broad Institute Genome Sequencing Platform"/>
            <person name="Russ C."/>
            <person name="Cuomo C."/>
            <person name="Young S.K."/>
            <person name="Zeng Q."/>
            <person name="Gargeya S."/>
            <person name="Alvarado L."/>
            <person name="Berlin A."/>
            <person name="Chapman S.B."/>
            <person name="Chen Z."/>
            <person name="Freedman E."/>
            <person name="Gellesch M."/>
            <person name="Goldberg J."/>
            <person name="Griggs A."/>
            <person name="Gujja S."/>
            <person name="Heilman E."/>
            <person name="Heiman D."/>
            <person name="Howarth C."/>
            <person name="Mehta T."/>
            <person name="Neiman D."/>
            <person name="Pearson M."/>
            <person name="Roberts A."/>
            <person name="Saif S."/>
            <person name="Shea T."/>
            <person name="Shenoy N."/>
            <person name="Sisk P."/>
            <person name="Stolte C."/>
            <person name="Sykes S."/>
            <person name="White J."/>
            <person name="Yandava C."/>
            <person name="Burger G."/>
            <person name="Gray M.W."/>
            <person name="Holland P.W.H."/>
            <person name="King N."/>
            <person name="Lang F.B.F."/>
            <person name="Roger A.J."/>
            <person name="Ruiz-Trillo I."/>
            <person name="Haas B."/>
            <person name="Nusbaum C."/>
            <person name="Birren B."/>
        </authorList>
    </citation>
    <scope>NUCLEOTIDE SEQUENCE [LARGE SCALE GENOMIC DNA]</scope>
    <source>
        <strain evidence="2 3">JP610</strain>
    </source>
</reference>
<evidence type="ECO:0000313" key="2">
    <source>
        <dbReference type="EMBL" id="KNC75181.1"/>
    </source>
</evidence>
<dbReference type="RefSeq" id="XP_014149083.1">
    <property type="nucleotide sequence ID" value="XM_014293608.1"/>
</dbReference>
<protein>
    <submittedName>
        <fullName evidence="2">Uncharacterized protein</fullName>
    </submittedName>
</protein>
<feature type="region of interest" description="Disordered" evidence="1">
    <location>
        <begin position="1"/>
        <end position="26"/>
    </location>
</feature>
<dbReference type="AlphaFoldDB" id="A0A0L0FFE7"/>
<dbReference type="Proteomes" id="UP000054560">
    <property type="component" value="Unassembled WGS sequence"/>
</dbReference>
<proteinExistence type="predicted"/>
<feature type="region of interest" description="Disordered" evidence="1">
    <location>
        <begin position="84"/>
        <end position="124"/>
    </location>
</feature>
<sequence length="124" mass="12842">MNGTTEDEETSPSSTPTLNSSTLQKHEYAEVPTIKVAMIIQTEGPLSPDAGANMDVTTQDGGPQSCGSVASIELAAQPGVTGIENTTGEEAVSDDCRDNGSLPSNTPLPANKMLKPQLKPVCAR</sequence>
<organism evidence="2 3">
    <name type="scientific">Sphaeroforma arctica JP610</name>
    <dbReference type="NCBI Taxonomy" id="667725"/>
    <lineage>
        <taxon>Eukaryota</taxon>
        <taxon>Ichthyosporea</taxon>
        <taxon>Ichthyophonida</taxon>
        <taxon>Sphaeroforma</taxon>
    </lineage>
</organism>
<keyword evidence="3" id="KW-1185">Reference proteome</keyword>